<dbReference type="EMBL" id="JAPDDP010000086">
    <property type="protein sequence ID" value="MDA0184781.1"/>
    <property type="molecule type" value="Genomic_DNA"/>
</dbReference>
<proteinExistence type="predicted"/>
<evidence type="ECO:0000313" key="2">
    <source>
        <dbReference type="Proteomes" id="UP001147653"/>
    </source>
</evidence>
<protein>
    <submittedName>
        <fullName evidence="1">Uncharacterized protein</fullName>
    </submittedName>
</protein>
<sequence>MHYFADVDEVWDALPAERREVVEAVREVLGRVAAPYAPPEATSTTYDADGATVDLKIRHAEDGTGLAVLASDRRVVLHWPGGMLAAPAWSTELAETLEAMLTGGNVLRGWLKGGKVVRAQAEVWLPGRVRRRLALVEAPGGRAKAMRWLPGQGRRMDATLSFLRTPALAPTAPEDVT</sequence>
<gene>
    <name evidence="1" type="ORF">OJ997_31050</name>
</gene>
<name>A0A9X3NJR0_9ACTN</name>
<comment type="caution">
    <text evidence="1">The sequence shown here is derived from an EMBL/GenBank/DDBJ whole genome shotgun (WGS) entry which is preliminary data.</text>
</comment>
<dbReference type="AlphaFoldDB" id="A0A9X3NJR0"/>
<reference evidence="1" key="1">
    <citation type="submission" date="2022-10" db="EMBL/GenBank/DDBJ databases">
        <title>The WGS of Solirubrobacter phytolaccae KCTC 29190.</title>
        <authorList>
            <person name="Jiang Z."/>
        </authorList>
    </citation>
    <scope>NUCLEOTIDE SEQUENCE</scope>
    <source>
        <strain evidence="1">KCTC 29190</strain>
    </source>
</reference>
<keyword evidence="2" id="KW-1185">Reference proteome</keyword>
<organism evidence="1 2">
    <name type="scientific">Solirubrobacter phytolaccae</name>
    <dbReference type="NCBI Taxonomy" id="1404360"/>
    <lineage>
        <taxon>Bacteria</taxon>
        <taxon>Bacillati</taxon>
        <taxon>Actinomycetota</taxon>
        <taxon>Thermoleophilia</taxon>
        <taxon>Solirubrobacterales</taxon>
        <taxon>Solirubrobacteraceae</taxon>
        <taxon>Solirubrobacter</taxon>
    </lineage>
</organism>
<dbReference type="RefSeq" id="WP_270029237.1">
    <property type="nucleotide sequence ID" value="NZ_JAPDDP010000086.1"/>
</dbReference>
<evidence type="ECO:0000313" key="1">
    <source>
        <dbReference type="EMBL" id="MDA0184781.1"/>
    </source>
</evidence>
<accession>A0A9X3NJR0</accession>
<dbReference type="Proteomes" id="UP001147653">
    <property type="component" value="Unassembled WGS sequence"/>
</dbReference>